<evidence type="ECO:0000256" key="1">
    <source>
        <dbReference type="ARBA" id="ARBA00006328"/>
    </source>
</evidence>
<dbReference type="InterPro" id="IPR036291">
    <property type="entry name" value="NAD(P)-bd_dom_sf"/>
</dbReference>
<keyword evidence="5" id="KW-1185">Reference proteome</keyword>
<dbReference type="Pfam" id="PF05368">
    <property type="entry name" value="NmrA"/>
    <property type="match status" value="1"/>
</dbReference>
<comment type="caution">
    <text evidence="4">The sequence shown here is derived from an EMBL/GenBank/DDBJ whole genome shotgun (WGS) entry which is preliminary data.</text>
</comment>
<proteinExistence type="inferred from homology"/>
<evidence type="ECO:0000256" key="2">
    <source>
        <dbReference type="ARBA" id="ARBA00022857"/>
    </source>
</evidence>
<dbReference type="Gene3D" id="3.40.50.720">
    <property type="entry name" value="NAD(P)-binding Rossmann-like Domain"/>
    <property type="match status" value="1"/>
</dbReference>
<keyword evidence="2" id="KW-0521">NADP</keyword>
<dbReference type="Proteomes" id="UP000827724">
    <property type="component" value="Unassembled WGS sequence"/>
</dbReference>
<dbReference type="InterPro" id="IPR008030">
    <property type="entry name" value="NmrA-like"/>
</dbReference>
<dbReference type="AlphaFoldDB" id="A0A9P8QIZ0"/>
<name>A0A9P8QIZ0_9HYPO</name>
<dbReference type="Gene3D" id="3.90.25.10">
    <property type="entry name" value="UDP-galactose 4-epimerase, domain 1"/>
    <property type="match status" value="1"/>
</dbReference>
<evidence type="ECO:0000313" key="4">
    <source>
        <dbReference type="EMBL" id="KAH6603813.1"/>
    </source>
</evidence>
<sequence length="333" mass="36310">MAVSKLIVIVGATGNQGGSVANTFLSTPGWRVRAVTRNTSSAKAQALATRGAEVVCADMDDPSTLEQAFQGANAIFAVSDFWGLYNDPANKDKPKPGQPLNVWAAEHETQQLKNVIDAASKVPTLERFVLSSLSNATKWSKGEYTHVYHFDSKAKAEEYGKEKYPDLWLKTSTYQAGWYLSNYSASPLAQPVKGENGKVQFIGNLDLDVKLPFVAAEEDTGPITKALVEEAAGKNIVGYREWLTLRELVAIFTEATGLAAEAVQLPKGQSAFELPSELKLGLDDTYAYFNEYGYEGRDDPTIIHPKDLASPPKLGTVFDYFKAQDWAKVLGSA</sequence>
<organism evidence="4 5">
    <name type="scientific">Trichoderma cornu-damae</name>
    <dbReference type="NCBI Taxonomy" id="654480"/>
    <lineage>
        <taxon>Eukaryota</taxon>
        <taxon>Fungi</taxon>
        <taxon>Dikarya</taxon>
        <taxon>Ascomycota</taxon>
        <taxon>Pezizomycotina</taxon>
        <taxon>Sordariomycetes</taxon>
        <taxon>Hypocreomycetidae</taxon>
        <taxon>Hypocreales</taxon>
        <taxon>Hypocreaceae</taxon>
        <taxon>Trichoderma</taxon>
    </lineage>
</organism>
<dbReference type="PANTHER" id="PTHR42748:SF28">
    <property type="entry name" value="NMRA-LIKE DOMAIN-CONTAINING PROTEIN"/>
    <property type="match status" value="1"/>
</dbReference>
<dbReference type="OrthoDB" id="3358371at2759"/>
<evidence type="ECO:0000313" key="5">
    <source>
        <dbReference type="Proteomes" id="UP000827724"/>
    </source>
</evidence>
<reference evidence="4" key="1">
    <citation type="submission" date="2021-08" db="EMBL/GenBank/DDBJ databases">
        <title>Chromosome-Level Trichoderma cornu-damae using Hi-C Data.</title>
        <authorList>
            <person name="Kim C.S."/>
        </authorList>
    </citation>
    <scope>NUCLEOTIDE SEQUENCE</scope>
    <source>
        <strain evidence="4">KA19-0412C</strain>
    </source>
</reference>
<dbReference type="PANTHER" id="PTHR42748">
    <property type="entry name" value="NITROGEN METABOLITE REPRESSION PROTEIN NMRA FAMILY MEMBER"/>
    <property type="match status" value="1"/>
</dbReference>
<dbReference type="InterPro" id="IPR051164">
    <property type="entry name" value="NmrA-like_oxidored"/>
</dbReference>
<dbReference type="CDD" id="cd05251">
    <property type="entry name" value="NmrA_like_SDR_a"/>
    <property type="match status" value="1"/>
</dbReference>
<evidence type="ECO:0000259" key="3">
    <source>
        <dbReference type="Pfam" id="PF05368"/>
    </source>
</evidence>
<accession>A0A9P8QIZ0</accession>
<feature type="domain" description="NmrA-like" evidence="3">
    <location>
        <begin position="4"/>
        <end position="296"/>
    </location>
</feature>
<dbReference type="GO" id="GO:0005634">
    <property type="term" value="C:nucleus"/>
    <property type="evidence" value="ECO:0007669"/>
    <property type="project" value="TreeGrafter"/>
</dbReference>
<gene>
    <name evidence="4" type="ORF">Trco_007259</name>
</gene>
<dbReference type="EMBL" id="JAIWOZ010000006">
    <property type="protein sequence ID" value="KAH6603813.1"/>
    <property type="molecule type" value="Genomic_DNA"/>
</dbReference>
<dbReference type="SUPFAM" id="SSF51735">
    <property type="entry name" value="NAD(P)-binding Rossmann-fold domains"/>
    <property type="match status" value="1"/>
</dbReference>
<comment type="similarity">
    <text evidence="1">Belongs to the NmrA-type oxidoreductase family.</text>
</comment>
<protein>
    <recommendedName>
        <fullName evidence="3">NmrA-like domain-containing protein</fullName>
    </recommendedName>
</protein>